<comment type="caution">
    <text evidence="2">The sequence shown here is derived from an EMBL/GenBank/DDBJ whole genome shotgun (WGS) entry which is preliminary data.</text>
</comment>
<evidence type="ECO:0000313" key="3">
    <source>
        <dbReference type="Proteomes" id="UP000006787"/>
    </source>
</evidence>
<name>K2PJQ6_9LACT</name>
<accession>K2PJQ6</accession>
<protein>
    <submittedName>
        <fullName evidence="2">Uncharacterized protein</fullName>
    </submittedName>
</protein>
<evidence type="ECO:0000313" key="2">
    <source>
        <dbReference type="EMBL" id="EKF50459.1"/>
    </source>
</evidence>
<dbReference type="Proteomes" id="UP000006787">
    <property type="component" value="Unassembled WGS sequence"/>
</dbReference>
<keyword evidence="1" id="KW-1133">Transmembrane helix</keyword>
<proteinExistence type="predicted"/>
<dbReference type="EMBL" id="AMQS01000043">
    <property type="protein sequence ID" value="EKF50459.1"/>
    <property type="molecule type" value="Genomic_DNA"/>
</dbReference>
<feature type="transmembrane region" description="Helical" evidence="1">
    <location>
        <begin position="12"/>
        <end position="28"/>
    </location>
</feature>
<evidence type="ECO:0000256" key="1">
    <source>
        <dbReference type="SAM" id="Phobius"/>
    </source>
</evidence>
<dbReference type="AlphaFoldDB" id="K2PJQ6"/>
<gene>
    <name evidence="2" type="ORF">C426_2181</name>
</gene>
<dbReference type="NCBIfam" id="TIGR01167">
    <property type="entry name" value="LPXTG_anchor"/>
    <property type="match status" value="1"/>
</dbReference>
<keyword evidence="1" id="KW-0472">Membrane</keyword>
<organism evidence="2 3">
    <name type="scientific">Lactococcus garvieae DCC43</name>
    <dbReference type="NCBI Taxonomy" id="1231377"/>
    <lineage>
        <taxon>Bacteria</taxon>
        <taxon>Bacillati</taxon>
        <taxon>Bacillota</taxon>
        <taxon>Bacilli</taxon>
        <taxon>Lactobacillales</taxon>
        <taxon>Streptococcaceae</taxon>
        <taxon>Lactococcus</taxon>
    </lineage>
</organism>
<sequence length="38" mass="4009">MPQTGIRSNLDVTGLGIGLLCSAALLAARRNKNKTIIK</sequence>
<keyword evidence="1" id="KW-0812">Transmembrane</keyword>
<reference evidence="2 3" key="1">
    <citation type="journal article" date="2012" name="J. Bacteriol.">
        <title>Genome Sequence of the Bacteriocin-Producing Strain Lactococcus garvieae DCC43.</title>
        <authorList>
            <person name="Gabrielsen C."/>
            <person name="Brede D.A."/>
            <person name="Hernandez P.E."/>
            <person name="Nes I.F."/>
            <person name="Diep D.B."/>
        </authorList>
    </citation>
    <scope>NUCLEOTIDE SEQUENCE [LARGE SCALE GENOMIC DNA]</scope>
    <source>
        <strain evidence="2 3">DCC43</strain>
    </source>
</reference>